<dbReference type="Proteomes" id="UP000288168">
    <property type="component" value="Unassembled WGS sequence"/>
</dbReference>
<accession>A0A428P2R1</accession>
<comment type="subcellular location">
    <subcellularLocation>
        <location evidence="1">Membrane</location>
        <topology evidence="1">Multi-pass membrane protein</topology>
    </subcellularLocation>
</comment>
<evidence type="ECO:0000256" key="7">
    <source>
        <dbReference type="SAM" id="Phobius"/>
    </source>
</evidence>
<evidence type="ECO:0000256" key="2">
    <source>
        <dbReference type="ARBA" id="ARBA00022692"/>
    </source>
</evidence>
<evidence type="ECO:0000256" key="6">
    <source>
        <dbReference type="SAM" id="MobiDB-lite"/>
    </source>
</evidence>
<keyword evidence="2 7" id="KW-0812">Transmembrane</keyword>
<dbReference type="OrthoDB" id="4682787at2759"/>
<dbReference type="GO" id="GO:0016020">
    <property type="term" value="C:membrane"/>
    <property type="evidence" value="ECO:0007669"/>
    <property type="project" value="UniProtKB-SubCell"/>
</dbReference>
<dbReference type="STRING" id="1325734.A0A428P2R1"/>
<feature type="transmembrane region" description="Helical" evidence="7">
    <location>
        <begin position="155"/>
        <end position="181"/>
    </location>
</feature>
<feature type="transmembrane region" description="Helical" evidence="7">
    <location>
        <begin position="278"/>
        <end position="301"/>
    </location>
</feature>
<feature type="transmembrane region" description="Helical" evidence="7">
    <location>
        <begin position="76"/>
        <end position="97"/>
    </location>
</feature>
<sequence length="400" mass="44431">MAAVDFTKMTPEMLEAVLDGPAMPPPDGEVSNFTDPPNQNGMAVAVMTVCIAVVVLCLITRAYARLVILKRVQAQEYLILAAFGCFIGWSYCTTSLVPSPGFYVHTWNVKLRQTVTMGYFVHLAGVFYSVCLPLLKISIMVEWLGIFTSQGTRNWFFWVSWVMIGIQIAFAIAAVIALNLACIPTKKKWEFWVPGKCINAHDIETVSAAFQLISDCIVLLLPQKVIWDLRLSWRKKLGVSIIFSLGILACVSAAFRLAGTVQYAEAVDAIYNIGPVCFWAYAEMTCGFIVVCVPCVPKILMESGVWRKMKKGFGLSVTGVTSKDQTGATTGRSQNIRSVNNSYTEIDETELKDFRSESTEHLRYPPAKIGNSIVRTTQVTQNSDIANGNETRYGHQTQWR</sequence>
<evidence type="ECO:0000313" key="9">
    <source>
        <dbReference type="EMBL" id="RSL47295.1"/>
    </source>
</evidence>
<feature type="domain" description="Rhodopsin" evidence="8">
    <location>
        <begin position="61"/>
        <end position="300"/>
    </location>
</feature>
<comment type="similarity">
    <text evidence="5">Belongs to the SAT4 family.</text>
</comment>
<dbReference type="Pfam" id="PF20684">
    <property type="entry name" value="Fung_rhodopsin"/>
    <property type="match status" value="1"/>
</dbReference>
<dbReference type="AlphaFoldDB" id="A0A428P2R1"/>
<evidence type="ECO:0000313" key="10">
    <source>
        <dbReference type="Proteomes" id="UP000288168"/>
    </source>
</evidence>
<evidence type="ECO:0000259" key="8">
    <source>
        <dbReference type="Pfam" id="PF20684"/>
    </source>
</evidence>
<feature type="transmembrane region" description="Helical" evidence="7">
    <location>
        <begin position="239"/>
        <end position="258"/>
    </location>
</feature>
<evidence type="ECO:0000256" key="4">
    <source>
        <dbReference type="ARBA" id="ARBA00023136"/>
    </source>
</evidence>
<dbReference type="PANTHER" id="PTHR33048:SF47">
    <property type="entry name" value="INTEGRAL MEMBRANE PROTEIN-RELATED"/>
    <property type="match status" value="1"/>
</dbReference>
<name>A0A428P2R1_9HYPO</name>
<gene>
    <name evidence="9" type="ORF">CEP54_013468</name>
</gene>
<reference evidence="9 10" key="1">
    <citation type="submission" date="2017-06" db="EMBL/GenBank/DDBJ databases">
        <title>Comparative genomic analysis of Ambrosia Fusariam Clade fungi.</title>
        <authorList>
            <person name="Stajich J.E."/>
            <person name="Carrillo J."/>
            <person name="Kijimoto T."/>
            <person name="Eskalen A."/>
            <person name="O'Donnell K."/>
            <person name="Kasson M."/>
        </authorList>
    </citation>
    <scope>NUCLEOTIDE SEQUENCE [LARGE SCALE GENOMIC DNA]</scope>
    <source>
        <strain evidence="9 10">NRRL62584</strain>
    </source>
</reference>
<organism evidence="9 10">
    <name type="scientific">Fusarium duplospermum</name>
    <dbReference type="NCBI Taxonomy" id="1325734"/>
    <lineage>
        <taxon>Eukaryota</taxon>
        <taxon>Fungi</taxon>
        <taxon>Dikarya</taxon>
        <taxon>Ascomycota</taxon>
        <taxon>Pezizomycotina</taxon>
        <taxon>Sordariomycetes</taxon>
        <taxon>Hypocreomycetidae</taxon>
        <taxon>Hypocreales</taxon>
        <taxon>Nectriaceae</taxon>
        <taxon>Fusarium</taxon>
        <taxon>Fusarium solani species complex</taxon>
    </lineage>
</organism>
<dbReference type="InterPro" id="IPR052337">
    <property type="entry name" value="SAT4-like"/>
</dbReference>
<feature type="region of interest" description="Disordered" evidence="6">
    <location>
        <begin position="380"/>
        <end position="400"/>
    </location>
</feature>
<keyword evidence="3 7" id="KW-1133">Transmembrane helix</keyword>
<evidence type="ECO:0000256" key="1">
    <source>
        <dbReference type="ARBA" id="ARBA00004141"/>
    </source>
</evidence>
<dbReference type="PANTHER" id="PTHR33048">
    <property type="entry name" value="PTH11-LIKE INTEGRAL MEMBRANE PROTEIN (AFU_ORTHOLOGUE AFUA_5G11245)"/>
    <property type="match status" value="1"/>
</dbReference>
<feature type="transmembrane region" description="Helical" evidence="7">
    <location>
        <begin position="42"/>
        <end position="64"/>
    </location>
</feature>
<keyword evidence="10" id="KW-1185">Reference proteome</keyword>
<evidence type="ECO:0000256" key="5">
    <source>
        <dbReference type="ARBA" id="ARBA00038359"/>
    </source>
</evidence>
<evidence type="ECO:0000256" key="3">
    <source>
        <dbReference type="ARBA" id="ARBA00022989"/>
    </source>
</evidence>
<keyword evidence="4 7" id="KW-0472">Membrane</keyword>
<feature type="transmembrane region" description="Helical" evidence="7">
    <location>
        <begin position="117"/>
        <end position="135"/>
    </location>
</feature>
<comment type="caution">
    <text evidence="9">The sequence shown here is derived from an EMBL/GenBank/DDBJ whole genome shotgun (WGS) entry which is preliminary data.</text>
</comment>
<protein>
    <recommendedName>
        <fullName evidence="8">Rhodopsin domain-containing protein</fullName>
    </recommendedName>
</protein>
<dbReference type="InterPro" id="IPR049326">
    <property type="entry name" value="Rhodopsin_dom_fungi"/>
</dbReference>
<proteinExistence type="inferred from homology"/>
<dbReference type="EMBL" id="NKCI01000220">
    <property type="protein sequence ID" value="RSL47295.1"/>
    <property type="molecule type" value="Genomic_DNA"/>
</dbReference>